<evidence type="ECO:0000256" key="4">
    <source>
        <dbReference type="ARBA" id="ARBA00023015"/>
    </source>
</evidence>
<name>A0AAV3R6W5_LITER</name>
<protein>
    <submittedName>
        <fullName evidence="7">Chromatin/chromatin-binding, or -regulatory protein</fullName>
    </submittedName>
</protein>
<organism evidence="7 8">
    <name type="scientific">Lithospermum erythrorhizon</name>
    <name type="common">Purple gromwell</name>
    <name type="synonym">Lithospermum officinale var. erythrorhizon</name>
    <dbReference type="NCBI Taxonomy" id="34254"/>
    <lineage>
        <taxon>Eukaryota</taxon>
        <taxon>Viridiplantae</taxon>
        <taxon>Streptophyta</taxon>
        <taxon>Embryophyta</taxon>
        <taxon>Tracheophyta</taxon>
        <taxon>Spermatophyta</taxon>
        <taxon>Magnoliopsida</taxon>
        <taxon>eudicotyledons</taxon>
        <taxon>Gunneridae</taxon>
        <taxon>Pentapetalae</taxon>
        <taxon>asterids</taxon>
        <taxon>lamiids</taxon>
        <taxon>Boraginales</taxon>
        <taxon>Boraginaceae</taxon>
        <taxon>Boraginoideae</taxon>
        <taxon>Lithospermeae</taxon>
        <taxon>Lithospermum</taxon>
    </lineage>
</organism>
<dbReference type="SUPFAM" id="SSF50978">
    <property type="entry name" value="WD40 repeat-like"/>
    <property type="match status" value="1"/>
</dbReference>
<dbReference type="Proteomes" id="UP001454036">
    <property type="component" value="Unassembled WGS sequence"/>
</dbReference>
<dbReference type="PANTHER" id="PTHR10253">
    <property type="entry name" value="POLYCOMB PROTEIN"/>
    <property type="match status" value="1"/>
</dbReference>
<dbReference type="PROSITE" id="PS50294">
    <property type="entry name" value="WD_REPEATS_REGION"/>
    <property type="match status" value="1"/>
</dbReference>
<proteinExistence type="inferred from homology"/>
<reference evidence="7 8" key="1">
    <citation type="submission" date="2024-01" db="EMBL/GenBank/DDBJ databases">
        <title>The complete chloroplast genome sequence of Lithospermum erythrorhizon: insights into the phylogenetic relationship among Boraginaceae species and the maternal lineages of purple gromwells.</title>
        <authorList>
            <person name="Okada T."/>
            <person name="Watanabe K."/>
        </authorList>
    </citation>
    <scope>NUCLEOTIDE SEQUENCE [LARGE SCALE GENOMIC DNA]</scope>
</reference>
<feature type="repeat" description="WD" evidence="6">
    <location>
        <begin position="127"/>
        <end position="169"/>
    </location>
</feature>
<keyword evidence="3" id="KW-0677">Repeat</keyword>
<evidence type="ECO:0000313" key="8">
    <source>
        <dbReference type="Proteomes" id="UP001454036"/>
    </source>
</evidence>
<dbReference type="InterPro" id="IPR051243">
    <property type="entry name" value="PcG_WD-repeat"/>
</dbReference>
<evidence type="ECO:0000256" key="6">
    <source>
        <dbReference type="PROSITE-ProRule" id="PRU00221"/>
    </source>
</evidence>
<accession>A0AAV3R6W5</accession>
<evidence type="ECO:0000256" key="2">
    <source>
        <dbReference type="ARBA" id="ARBA00022574"/>
    </source>
</evidence>
<dbReference type="InterPro" id="IPR001680">
    <property type="entry name" value="WD40_rpt"/>
</dbReference>
<evidence type="ECO:0000313" key="7">
    <source>
        <dbReference type="EMBL" id="GAA0171609.1"/>
    </source>
</evidence>
<comment type="similarity">
    <text evidence="1">Belongs to the WD repeat ESC family.</text>
</comment>
<dbReference type="Gene3D" id="2.130.10.10">
    <property type="entry name" value="YVTN repeat-like/Quinoprotein amine dehydrogenase"/>
    <property type="match status" value="1"/>
</dbReference>
<dbReference type="Pfam" id="PF00400">
    <property type="entry name" value="WD40"/>
    <property type="match status" value="3"/>
</dbReference>
<evidence type="ECO:0000256" key="3">
    <source>
        <dbReference type="ARBA" id="ARBA00022737"/>
    </source>
</evidence>
<dbReference type="SMART" id="SM00320">
    <property type="entry name" value="WD40"/>
    <property type="match status" value="5"/>
</dbReference>
<evidence type="ECO:0000256" key="1">
    <source>
        <dbReference type="ARBA" id="ARBA00008075"/>
    </source>
</evidence>
<feature type="repeat" description="WD" evidence="6">
    <location>
        <begin position="173"/>
        <end position="208"/>
    </location>
</feature>
<evidence type="ECO:0000256" key="5">
    <source>
        <dbReference type="ARBA" id="ARBA00023163"/>
    </source>
</evidence>
<dbReference type="PROSITE" id="PS50082">
    <property type="entry name" value="WD_REPEATS_2"/>
    <property type="match status" value="2"/>
</dbReference>
<keyword evidence="8" id="KW-1185">Reference proteome</keyword>
<comment type="caution">
    <text evidence="7">The sequence shown here is derived from an EMBL/GenBank/DDBJ whole genome shotgun (WGS) entry which is preliminary data.</text>
</comment>
<keyword evidence="5" id="KW-0804">Transcription</keyword>
<dbReference type="InterPro" id="IPR019775">
    <property type="entry name" value="WD40_repeat_CS"/>
</dbReference>
<sequence>MAASEDQPRGQQPLEGSLRSTNKKKFKLTNTIQEGEHSIYGIIFNFIDAKYFDVFASVGGNYVNIYQCMKDGGIGLLQHYFDEDKDECFYTTSWSCSHEGTPILVVGGLKGILHVIDVRNMKIIKSLIGHGGPINEVKTQPLKPSIALTASKDESIRLWNIQTGICIMKFAGEGGHRLDALSVDFHPSDIYKFLSCGMDSTVKVWSIKMTWSHVEESFIWTDLPSKFPTLAIELPMFTVAVHVNYVDCNRWVGNFIMSKGGDNEIVLWEPKLEGATPLEEGSLDILHKYPVPDSNHWFMKFSLDFKFMTMAIGNRKGRVYVWDLLSSPPELISKLSTSNLNSTIRQTALSFNGSTILCCCDDGSIWRWDQVAAS</sequence>
<gene>
    <name evidence="7" type="ORF">LIER_25599</name>
</gene>
<dbReference type="EMBL" id="BAABME010007749">
    <property type="protein sequence ID" value="GAA0171609.1"/>
    <property type="molecule type" value="Genomic_DNA"/>
</dbReference>
<keyword evidence="4" id="KW-0805">Transcription regulation</keyword>
<keyword evidence="2 6" id="KW-0853">WD repeat</keyword>
<dbReference type="AlphaFoldDB" id="A0AAV3R6W5"/>
<dbReference type="PROSITE" id="PS00678">
    <property type="entry name" value="WD_REPEATS_1"/>
    <property type="match status" value="1"/>
</dbReference>
<dbReference type="InterPro" id="IPR015943">
    <property type="entry name" value="WD40/YVTN_repeat-like_dom_sf"/>
</dbReference>
<dbReference type="InterPro" id="IPR036322">
    <property type="entry name" value="WD40_repeat_dom_sf"/>
</dbReference>